<dbReference type="PANTHER" id="PTHR45709">
    <property type="entry name" value="LARGE SUBUNIT GTPASE 1 HOMOLOG-RELATED"/>
    <property type="match status" value="1"/>
</dbReference>
<dbReference type="InterPro" id="IPR030378">
    <property type="entry name" value="G_CP_dom"/>
</dbReference>
<dbReference type="InterPro" id="IPR043358">
    <property type="entry name" value="GNL1-like"/>
</dbReference>
<dbReference type="PANTHER" id="PTHR45709:SF3">
    <property type="entry name" value="GUANINE NUCLEOTIDE-BINDING PROTEIN-LIKE 1"/>
    <property type="match status" value="1"/>
</dbReference>
<feature type="compositionally biased region" description="Polar residues" evidence="6">
    <location>
        <begin position="581"/>
        <end position="595"/>
    </location>
</feature>
<dbReference type="InterPro" id="IPR006073">
    <property type="entry name" value="GTP-bd"/>
</dbReference>
<organism evidence="8">
    <name type="scientific">Percolomonas cosmopolitus</name>
    <dbReference type="NCBI Taxonomy" id="63605"/>
    <lineage>
        <taxon>Eukaryota</taxon>
        <taxon>Discoba</taxon>
        <taxon>Heterolobosea</taxon>
        <taxon>Tetramitia</taxon>
        <taxon>Eutetramitia</taxon>
        <taxon>Percolomonadidae</taxon>
        <taxon>Percolomonas</taxon>
    </lineage>
</organism>
<dbReference type="Gene3D" id="3.40.50.300">
    <property type="entry name" value="P-loop containing nucleotide triphosphate hydrolases"/>
    <property type="match status" value="1"/>
</dbReference>
<comment type="function">
    <text evidence="4">Possible regulatory or functional link with the histocompatibility cluster.</text>
</comment>
<evidence type="ECO:0000256" key="6">
    <source>
        <dbReference type="SAM" id="MobiDB-lite"/>
    </source>
</evidence>
<proteinExistence type="predicted"/>
<dbReference type="SUPFAM" id="SSF52540">
    <property type="entry name" value="P-loop containing nucleoside triphosphate hydrolases"/>
    <property type="match status" value="1"/>
</dbReference>
<keyword evidence="2" id="KW-0547">Nucleotide-binding</keyword>
<accession>A0A7S1KMN2</accession>
<dbReference type="InterPro" id="IPR027417">
    <property type="entry name" value="P-loop_NTPase"/>
</dbReference>
<feature type="domain" description="CP-type G" evidence="7">
    <location>
        <begin position="184"/>
        <end position="403"/>
    </location>
</feature>
<evidence type="ECO:0000256" key="1">
    <source>
        <dbReference type="ARBA" id="ARBA00022553"/>
    </source>
</evidence>
<reference evidence="8" key="1">
    <citation type="submission" date="2021-01" db="EMBL/GenBank/DDBJ databases">
        <authorList>
            <person name="Corre E."/>
            <person name="Pelletier E."/>
            <person name="Niang G."/>
            <person name="Scheremetjew M."/>
            <person name="Finn R."/>
            <person name="Kale V."/>
            <person name="Holt S."/>
            <person name="Cochrane G."/>
            <person name="Meng A."/>
            <person name="Brown T."/>
            <person name="Cohen L."/>
        </authorList>
    </citation>
    <scope>NUCLEOTIDE SEQUENCE</scope>
    <source>
        <strain evidence="8">WS</strain>
    </source>
</reference>
<evidence type="ECO:0000256" key="3">
    <source>
        <dbReference type="ARBA" id="ARBA00023134"/>
    </source>
</evidence>
<name>A0A7S1KMN2_9EUKA</name>
<dbReference type="EMBL" id="HBGD01000147">
    <property type="protein sequence ID" value="CAD9076884.1"/>
    <property type="molecule type" value="Transcribed_RNA"/>
</dbReference>
<protein>
    <recommendedName>
        <fullName evidence="5">Guanine nucleotide-binding protein-like 1</fullName>
    </recommendedName>
</protein>
<gene>
    <name evidence="8" type="ORF">PCOS0759_LOCUS115</name>
</gene>
<evidence type="ECO:0000259" key="7">
    <source>
        <dbReference type="PROSITE" id="PS51721"/>
    </source>
</evidence>
<evidence type="ECO:0000256" key="5">
    <source>
        <dbReference type="ARBA" id="ARBA00039902"/>
    </source>
</evidence>
<dbReference type="Pfam" id="PF01926">
    <property type="entry name" value="MMR_HSR1"/>
    <property type="match status" value="1"/>
</dbReference>
<dbReference type="PROSITE" id="PS51721">
    <property type="entry name" value="G_CP"/>
    <property type="match status" value="1"/>
</dbReference>
<feature type="region of interest" description="Disordered" evidence="6">
    <location>
        <begin position="526"/>
        <end position="595"/>
    </location>
</feature>
<feature type="compositionally biased region" description="Basic and acidic residues" evidence="6">
    <location>
        <begin position="531"/>
        <end position="542"/>
    </location>
</feature>
<sequence>MTRKKPFSASQKKKQLQQKRDKKREKEQNQRLYELRKEQQADNASASSLAATNSAVDDFFGAPDTFSRCNHRKRHDKTVNFLELVSNSSDASQLRSLFRRESNEVIQKRKMWARQPLGDRTKMKPRVLHRFKSVDFPVRPPWHESYQKEKIEQKEETHFVNYVKDLYAAYGERLNHFEHNLEVWRQLWRVLEISDMFLLVADIRHPLFHFPTSLYDYITGTIKKPFILLLNKCDLVPREVQKRWVSYFRENFPKVHICLFTSFNEDSQRDPSKKKSKKARGIRKKPDYTLVGKLWEKCKEINPVSLVSSDTFDDLIAKALSKNENSTKESEHMKREDKVHASDAHVTIGLIGHPNVGKSCVLNALVGKHVVSASYTPGHTKRFQTYFVHEHVKLCDSPGLVFPAIDMPKQLQVLCGIFPIAQEREPFSAVHYLAERVGVEEILKLPFPADATEDGKVDPTLWSGYLICVAYAEKWKLTTKRGRLDEFRAANRILREVLYGNILLHFEPPADVSYEVPEKEFAKMGLSASSDENRQVHEHNGDEMTSDEEDNPPEYSHHSSDDDSDDFPFQQDDKEDEERTTNTFSLLQDSEGNTV</sequence>
<dbReference type="AlphaFoldDB" id="A0A7S1KMN2"/>
<keyword evidence="1" id="KW-0597">Phosphoprotein</keyword>
<evidence type="ECO:0000256" key="4">
    <source>
        <dbReference type="ARBA" id="ARBA00037770"/>
    </source>
</evidence>
<evidence type="ECO:0000313" key="8">
    <source>
        <dbReference type="EMBL" id="CAD9076884.1"/>
    </source>
</evidence>
<feature type="compositionally biased region" description="Basic and acidic residues" evidence="6">
    <location>
        <begin position="24"/>
        <end position="40"/>
    </location>
</feature>
<dbReference type="GO" id="GO:0003924">
    <property type="term" value="F:GTPase activity"/>
    <property type="evidence" value="ECO:0007669"/>
    <property type="project" value="InterPro"/>
</dbReference>
<dbReference type="GO" id="GO:0005525">
    <property type="term" value="F:GTP binding"/>
    <property type="evidence" value="ECO:0007669"/>
    <property type="project" value="UniProtKB-KW"/>
</dbReference>
<feature type="region of interest" description="Disordered" evidence="6">
    <location>
        <begin position="1"/>
        <end position="49"/>
    </location>
</feature>
<feature type="compositionally biased region" description="Basic residues" evidence="6">
    <location>
        <begin position="1"/>
        <end position="23"/>
    </location>
</feature>
<keyword evidence="3" id="KW-0342">GTP-binding</keyword>
<evidence type="ECO:0000256" key="2">
    <source>
        <dbReference type="ARBA" id="ARBA00022741"/>
    </source>
</evidence>